<dbReference type="EMBL" id="CAJEWN010001466">
    <property type="protein sequence ID" value="CAD2197704.1"/>
    <property type="molecule type" value="Genomic_DNA"/>
</dbReference>
<feature type="domain" description="DNA-directed DNA polymerase family B mitochondria/virus" evidence="9">
    <location>
        <begin position="892"/>
        <end position="1072"/>
    </location>
</feature>
<proteinExistence type="inferred from homology"/>
<name>A0A6V7VZB6_MELEN</name>
<dbReference type="EC" id="2.7.7.7" evidence="2"/>
<dbReference type="InterPro" id="IPR011335">
    <property type="entry name" value="Restrct_endonuc-II-like"/>
</dbReference>
<keyword evidence="6" id="KW-0239">DNA-directed DNA polymerase</keyword>
<dbReference type="SUPFAM" id="SSF56672">
    <property type="entry name" value="DNA/RNA polymerases"/>
    <property type="match status" value="1"/>
</dbReference>
<dbReference type="InterPro" id="IPR023211">
    <property type="entry name" value="DNA_pol_palm_dom_sf"/>
</dbReference>
<dbReference type="Pfam" id="PF03175">
    <property type="entry name" value="DNA_pol_B_2"/>
    <property type="match status" value="2"/>
</dbReference>
<dbReference type="GO" id="GO:0003677">
    <property type="term" value="F:DNA binding"/>
    <property type="evidence" value="ECO:0007669"/>
    <property type="project" value="UniProtKB-KW"/>
</dbReference>
<evidence type="ECO:0000313" key="12">
    <source>
        <dbReference type="Proteomes" id="UP000580250"/>
    </source>
</evidence>
<evidence type="ECO:0000256" key="5">
    <source>
        <dbReference type="ARBA" id="ARBA00022705"/>
    </source>
</evidence>
<dbReference type="Proteomes" id="UP000580250">
    <property type="component" value="Unassembled WGS sequence"/>
</dbReference>
<keyword evidence="4" id="KW-0548">Nucleotidyltransferase</keyword>
<evidence type="ECO:0000256" key="2">
    <source>
        <dbReference type="ARBA" id="ARBA00012417"/>
    </source>
</evidence>
<evidence type="ECO:0000313" key="11">
    <source>
        <dbReference type="EMBL" id="CAD2197704.1"/>
    </source>
</evidence>
<dbReference type="EMBL" id="CAJEWN010000363">
    <property type="protein sequence ID" value="CAD2180162.1"/>
    <property type="molecule type" value="Genomic_DNA"/>
</dbReference>
<evidence type="ECO:0000259" key="9">
    <source>
        <dbReference type="Pfam" id="PF03175"/>
    </source>
</evidence>
<gene>
    <name evidence="10" type="ORF">MENT_LOCUS32222</name>
    <name evidence="11" type="ORF">MENT_LOCUS50974</name>
</gene>
<dbReference type="InterPro" id="IPR036397">
    <property type="entry name" value="RNaseH_sf"/>
</dbReference>
<comment type="similarity">
    <text evidence="1">Belongs to the DNA polymerase type-B family.</text>
</comment>
<organism evidence="10 12">
    <name type="scientific">Meloidogyne enterolobii</name>
    <name type="common">Root-knot nematode worm</name>
    <name type="synonym">Meloidogyne mayaguensis</name>
    <dbReference type="NCBI Taxonomy" id="390850"/>
    <lineage>
        <taxon>Eukaryota</taxon>
        <taxon>Metazoa</taxon>
        <taxon>Ecdysozoa</taxon>
        <taxon>Nematoda</taxon>
        <taxon>Chromadorea</taxon>
        <taxon>Rhabditida</taxon>
        <taxon>Tylenchina</taxon>
        <taxon>Tylenchomorpha</taxon>
        <taxon>Tylenchoidea</taxon>
        <taxon>Meloidogynidae</taxon>
        <taxon>Meloidogyninae</taxon>
        <taxon>Meloidogyne</taxon>
    </lineage>
</organism>
<evidence type="ECO:0000256" key="3">
    <source>
        <dbReference type="ARBA" id="ARBA00022679"/>
    </source>
</evidence>
<dbReference type="PANTHER" id="PTHR33568:SF3">
    <property type="entry name" value="DNA-DIRECTED DNA POLYMERASE"/>
    <property type="match status" value="1"/>
</dbReference>
<dbReference type="Gene3D" id="3.90.1600.10">
    <property type="entry name" value="Palm domain of DNA polymerase"/>
    <property type="match status" value="1"/>
</dbReference>
<comment type="caution">
    <text evidence="10">The sequence shown here is derived from an EMBL/GenBank/DDBJ whole genome shotgun (WGS) entry which is preliminary data.</text>
</comment>
<evidence type="ECO:0000313" key="10">
    <source>
        <dbReference type="EMBL" id="CAD2180162.1"/>
    </source>
</evidence>
<evidence type="ECO:0000256" key="4">
    <source>
        <dbReference type="ARBA" id="ARBA00022695"/>
    </source>
</evidence>
<reference evidence="10 12" key="1">
    <citation type="submission" date="2020-08" db="EMBL/GenBank/DDBJ databases">
        <authorList>
            <person name="Koutsovoulos G."/>
            <person name="Danchin GJ E."/>
        </authorList>
    </citation>
    <scope>NUCLEOTIDE SEQUENCE [LARGE SCALE GENOMIC DNA]</scope>
</reference>
<dbReference type="Gene3D" id="3.40.960.10">
    <property type="entry name" value="VSR Endonuclease"/>
    <property type="match status" value="1"/>
</dbReference>
<comment type="catalytic activity">
    <reaction evidence="8">
        <text>DNA(n) + a 2'-deoxyribonucleoside 5'-triphosphate = DNA(n+1) + diphosphate</text>
        <dbReference type="Rhea" id="RHEA:22508"/>
        <dbReference type="Rhea" id="RHEA-COMP:17339"/>
        <dbReference type="Rhea" id="RHEA-COMP:17340"/>
        <dbReference type="ChEBI" id="CHEBI:33019"/>
        <dbReference type="ChEBI" id="CHEBI:61560"/>
        <dbReference type="ChEBI" id="CHEBI:173112"/>
        <dbReference type="EC" id="2.7.7.7"/>
    </reaction>
</comment>
<keyword evidence="7" id="KW-0238">DNA-binding</keyword>
<evidence type="ECO:0000256" key="7">
    <source>
        <dbReference type="ARBA" id="ARBA00023125"/>
    </source>
</evidence>
<dbReference type="GO" id="GO:0006260">
    <property type="term" value="P:DNA replication"/>
    <property type="evidence" value="ECO:0007669"/>
    <property type="project" value="UniProtKB-KW"/>
</dbReference>
<dbReference type="Gene3D" id="1.10.287.690">
    <property type="entry name" value="Helix hairpin bin"/>
    <property type="match status" value="1"/>
</dbReference>
<keyword evidence="3" id="KW-0808">Transferase</keyword>
<evidence type="ECO:0000256" key="6">
    <source>
        <dbReference type="ARBA" id="ARBA00022932"/>
    </source>
</evidence>
<evidence type="ECO:0000256" key="8">
    <source>
        <dbReference type="ARBA" id="ARBA00049244"/>
    </source>
</evidence>
<dbReference type="OrthoDB" id="5876545at2759"/>
<dbReference type="InterPro" id="IPR012337">
    <property type="entry name" value="RNaseH-like_sf"/>
</dbReference>
<dbReference type="GO" id="GO:0042575">
    <property type="term" value="C:DNA polymerase complex"/>
    <property type="evidence" value="ECO:0007669"/>
    <property type="project" value="UniProtKB-ARBA"/>
</dbReference>
<dbReference type="InterPro" id="IPR004868">
    <property type="entry name" value="DNA-dir_DNA_pol_B_mt/vir"/>
</dbReference>
<sequence length="1380" mass="158839">MNPRKRKSISPSPIPRKFSRNYFIENLLFGAQQLQQGSGAKTAKDYVELIDNEIDYFKKFNVVKSKSKFLIKDVPADPEELLSSIFQHCFDEALNESRNKGLEPEKLGCTITSELLESDIWVPIREINSNSVDAILNLFLKVSQSKKQSGSSLWGKPFSITTTVLDKTRVLEARRLIGGTKRKLVPMQHQIKERSLIKINNSDNFCLFYALLATLFFNIKKFDSRDFYEYLKGRYYEWKGRFEKETKQLMIKIKAPLNMGSYDAREWIPPVIDLWNNEYKGQFSFKAFVFGAIGSYEPVFKYGASDFDTPLILYFNEDHFDGVKEAGALFGKRYCLSCERVYDRASRHQSSCKARCIKCSRIGPKYPCEPAAQFFKFCDFCSKYFNNKDCFEHHLRSNFCSISKRCTKCGVIWDVKANTRNERKGHVCKESYCKTCQSFHDSNRGCFIQPLEPKEQAPYRIVAFDLETTQHIPEQHDNNKRRHMPNFIGAKISCPKCIENYTFDCKICGEERSITFSERPFVKTTVDHRFIVPDPLEEFVKWLIRITTEYNTIAFSHFGGRFDMVIVFRMLFNRGFTPSMINNGNKLYEMKVQIGKKSTLIFRDSFNLMPMSLASLVPAFGLDVEDKPYFPHLANRPDNYGKEIFPSPSDYLADGMMPEKRRAFDKWYEENNKKSFLLDEELAAYCTNDVEILMAALIAFRREFLEVTKRGAGQRAASAKAHGGIDVLREAMTIASACMRHFRTNHLKEHHLGLVPERGYDNTDNQSKLALKFLNWYATENNVNIQTAYSEGGEKKIGNYRVDGWIEGQHLAIEVNGCAWHGCSRCYPHDNTILPNGKSAGKQRELDKKRMDFIKQQNINIEVYWECDIKNMLSGNKQMKRSFNNYMDGGAIDIRSCFFGGRTGPLKLFYAPSQGEKISYYDVTSLYPYINVTTKYPIGHPKVHIFNNDVRWTKPSDNKFELAILKVFVIPPTTIDIPVLPMKLDDDERLLFTLCAACARKYPTGEVLNNYSCSHTEQQRGWVSTCTSLELNAALEEGYIVTKLFRVLEFTAFDNKLFQPYISEFMAQKIHSSGFDGSIKGNEEKEEKFIKECKELFGINIDRSKMVVNKGKRTQAKLMLNNLWGRFSLRNFGLSQSLVTDDLAEYCRYKDDPSIDISSIDELKPGVLLLRYIKKKDWIEEHDCSNVVVSLWTTSAARIHLLRAMQKVVRTPGCSLLYTDTDSLIFSHPEDVCPLQLGPHLGEFTDEYPAHDIMEFCCGGSKQYGLKLQRKEQPEAEPEYVLKVRGMTLNWDVVENQGLRYQTFKEKVLKFGKTGDFDPIIIEYPNTIRPSIKLGSVFSQPSYKSYKPIVCKGIVNPSTLSVLNFGYINNPTRPRISPPL</sequence>
<dbReference type="GO" id="GO:0003887">
    <property type="term" value="F:DNA-directed DNA polymerase activity"/>
    <property type="evidence" value="ECO:0007669"/>
    <property type="project" value="UniProtKB-KW"/>
</dbReference>
<accession>A0A6V7VZB6</accession>
<dbReference type="PANTHER" id="PTHR33568">
    <property type="entry name" value="DNA POLYMERASE"/>
    <property type="match status" value="1"/>
</dbReference>
<evidence type="ECO:0000256" key="1">
    <source>
        <dbReference type="ARBA" id="ARBA00005755"/>
    </source>
</evidence>
<dbReference type="SUPFAM" id="SSF53098">
    <property type="entry name" value="Ribonuclease H-like"/>
    <property type="match status" value="1"/>
</dbReference>
<keyword evidence="5" id="KW-0235">DNA replication</keyword>
<dbReference type="Gene3D" id="3.30.420.10">
    <property type="entry name" value="Ribonuclease H-like superfamily/Ribonuclease H"/>
    <property type="match status" value="1"/>
</dbReference>
<dbReference type="InterPro" id="IPR043502">
    <property type="entry name" value="DNA/RNA_pol_sf"/>
</dbReference>
<feature type="domain" description="DNA-directed DNA polymerase family B mitochondria/virus" evidence="9">
    <location>
        <begin position="550"/>
        <end position="760"/>
    </location>
</feature>
<dbReference type="SUPFAM" id="SSF52980">
    <property type="entry name" value="Restriction endonuclease-like"/>
    <property type="match status" value="1"/>
</dbReference>
<protein>
    <recommendedName>
        <fullName evidence="2">DNA-directed DNA polymerase</fullName>
        <ecNumber evidence="2">2.7.7.7</ecNumber>
    </recommendedName>
</protein>
<dbReference type="GO" id="GO:0006281">
    <property type="term" value="P:DNA repair"/>
    <property type="evidence" value="ECO:0007669"/>
    <property type="project" value="UniProtKB-ARBA"/>
</dbReference>
<dbReference type="GO" id="GO:0000166">
    <property type="term" value="F:nucleotide binding"/>
    <property type="evidence" value="ECO:0007669"/>
    <property type="project" value="InterPro"/>
</dbReference>